<comment type="caution">
    <text evidence="1">The sequence shown here is derived from an EMBL/GenBank/DDBJ whole genome shotgun (WGS) entry which is preliminary data.</text>
</comment>
<accession>A0A1T0B212</accession>
<reference evidence="1 2" key="1">
    <citation type="submission" date="2017-02" db="EMBL/GenBank/DDBJ databases">
        <title>Draft genome sequence of Haemophilus felis CCUG 31170 type strain.</title>
        <authorList>
            <person name="Engstrom-Jakobsson H."/>
            <person name="Salva-Serra F."/>
            <person name="Thorell K."/>
            <person name="Gonzales-Siles L."/>
            <person name="Karlsson R."/>
            <person name="Boulund F."/>
            <person name="Engstrand L."/>
            <person name="Kristiansson E."/>
            <person name="Moore E."/>
        </authorList>
    </citation>
    <scope>NUCLEOTIDE SEQUENCE [LARGE SCALE GENOMIC DNA]</scope>
    <source>
        <strain evidence="1 2">CCUG 31170</strain>
    </source>
</reference>
<dbReference type="OrthoDB" id="5689843at2"/>
<evidence type="ECO:0000313" key="2">
    <source>
        <dbReference type="Proteomes" id="UP000190023"/>
    </source>
</evidence>
<gene>
    <name evidence="1" type="ORF">B0188_05510</name>
</gene>
<name>A0A1T0B212_9PAST</name>
<evidence type="ECO:0008006" key="3">
    <source>
        <dbReference type="Google" id="ProtNLM"/>
    </source>
</evidence>
<evidence type="ECO:0000313" key="1">
    <source>
        <dbReference type="EMBL" id="OOS04124.1"/>
    </source>
</evidence>
<keyword evidence="2" id="KW-1185">Reference proteome</keyword>
<dbReference type="AlphaFoldDB" id="A0A1T0B212"/>
<organism evidence="1 2">
    <name type="scientific">[Haemophilus] felis</name>
    <dbReference type="NCBI Taxonomy" id="123822"/>
    <lineage>
        <taxon>Bacteria</taxon>
        <taxon>Pseudomonadati</taxon>
        <taxon>Pseudomonadota</taxon>
        <taxon>Gammaproteobacteria</taxon>
        <taxon>Pasteurellales</taxon>
        <taxon>Pasteurellaceae</taxon>
    </lineage>
</organism>
<dbReference type="EMBL" id="MUYB01000021">
    <property type="protein sequence ID" value="OOS04124.1"/>
    <property type="molecule type" value="Genomic_DNA"/>
</dbReference>
<proteinExistence type="predicted"/>
<sequence>MANAMTEHSKQLRAKTAAEWKRKQRELGLAKQFSVTLETAVCDELNAILAEIGGTKAQAIKRLCELYRRQVS</sequence>
<dbReference type="Proteomes" id="UP000190023">
    <property type="component" value="Unassembled WGS sequence"/>
</dbReference>
<protein>
    <recommendedName>
        <fullName evidence="3">Protein CopB</fullName>
    </recommendedName>
</protein>